<sequence>MWLPPEIWIHIFLLATSTAYTPQLYEIDYIPFHNPPQEQERAMLSLADQTMLALSLVSREWHLWTVQFLFQTVRLSWYGSRRLHKGLQQSASGVRCGQWTKRLELSVIEHEDPSYLVKPADIFLSCPNIEILVKYEDDLLPHSAEGVDLARLRRFEWYYARYRDGDHQFATEDDDPSRGQDFLREVVRNAPNLRYLSLVKRFRGNPRLGPPPSSLLLPALVTLHVQSISGDVWTEIETWSFPRLKVLRVDAAFIGFTRLSGRMWPTVEVVELLQDQGSIPSPSEIPFILAICPNAIELNYYIEYVQPPPVDAFVSASVQVVRLHFATNHDLRSPTEDPEEDELWNHFSAHFDMLAGPMFPALKRVVLCGPWSFVAENERFELFKQTLVGRSCKLDSE</sequence>
<dbReference type="AlphaFoldDB" id="A0AAD7K2X4"/>
<proteinExistence type="predicted"/>
<name>A0AAD7K2X4_9AGAR</name>
<evidence type="ECO:0000313" key="3">
    <source>
        <dbReference type="Proteomes" id="UP001215598"/>
    </source>
</evidence>
<feature type="chain" id="PRO_5041938316" description="F-box domain-containing protein" evidence="1">
    <location>
        <begin position="20"/>
        <end position="397"/>
    </location>
</feature>
<evidence type="ECO:0008006" key="4">
    <source>
        <dbReference type="Google" id="ProtNLM"/>
    </source>
</evidence>
<evidence type="ECO:0000313" key="2">
    <source>
        <dbReference type="EMBL" id="KAJ7777172.1"/>
    </source>
</evidence>
<keyword evidence="1" id="KW-0732">Signal</keyword>
<gene>
    <name evidence="2" type="ORF">B0H16DRAFT_1301525</name>
</gene>
<dbReference type="Proteomes" id="UP001215598">
    <property type="component" value="Unassembled WGS sequence"/>
</dbReference>
<evidence type="ECO:0000256" key="1">
    <source>
        <dbReference type="SAM" id="SignalP"/>
    </source>
</evidence>
<keyword evidence="3" id="KW-1185">Reference proteome</keyword>
<feature type="signal peptide" evidence="1">
    <location>
        <begin position="1"/>
        <end position="19"/>
    </location>
</feature>
<accession>A0AAD7K2X4</accession>
<dbReference type="EMBL" id="JARKIB010000008">
    <property type="protein sequence ID" value="KAJ7777172.1"/>
    <property type="molecule type" value="Genomic_DNA"/>
</dbReference>
<protein>
    <recommendedName>
        <fullName evidence="4">F-box domain-containing protein</fullName>
    </recommendedName>
</protein>
<reference evidence="2" key="1">
    <citation type="submission" date="2023-03" db="EMBL/GenBank/DDBJ databases">
        <title>Massive genome expansion in bonnet fungi (Mycena s.s.) driven by repeated elements and novel gene families across ecological guilds.</title>
        <authorList>
            <consortium name="Lawrence Berkeley National Laboratory"/>
            <person name="Harder C.B."/>
            <person name="Miyauchi S."/>
            <person name="Viragh M."/>
            <person name="Kuo A."/>
            <person name="Thoen E."/>
            <person name="Andreopoulos B."/>
            <person name="Lu D."/>
            <person name="Skrede I."/>
            <person name="Drula E."/>
            <person name="Henrissat B."/>
            <person name="Morin E."/>
            <person name="Kohler A."/>
            <person name="Barry K."/>
            <person name="LaButti K."/>
            <person name="Morin E."/>
            <person name="Salamov A."/>
            <person name="Lipzen A."/>
            <person name="Mereny Z."/>
            <person name="Hegedus B."/>
            <person name="Baldrian P."/>
            <person name="Stursova M."/>
            <person name="Weitz H."/>
            <person name="Taylor A."/>
            <person name="Grigoriev I.V."/>
            <person name="Nagy L.G."/>
            <person name="Martin F."/>
            <person name="Kauserud H."/>
        </authorList>
    </citation>
    <scope>NUCLEOTIDE SEQUENCE</scope>
    <source>
        <strain evidence="2">CBHHK182m</strain>
    </source>
</reference>
<organism evidence="2 3">
    <name type="scientific">Mycena metata</name>
    <dbReference type="NCBI Taxonomy" id="1033252"/>
    <lineage>
        <taxon>Eukaryota</taxon>
        <taxon>Fungi</taxon>
        <taxon>Dikarya</taxon>
        <taxon>Basidiomycota</taxon>
        <taxon>Agaricomycotina</taxon>
        <taxon>Agaricomycetes</taxon>
        <taxon>Agaricomycetidae</taxon>
        <taxon>Agaricales</taxon>
        <taxon>Marasmiineae</taxon>
        <taxon>Mycenaceae</taxon>
        <taxon>Mycena</taxon>
    </lineage>
</organism>
<comment type="caution">
    <text evidence="2">The sequence shown here is derived from an EMBL/GenBank/DDBJ whole genome shotgun (WGS) entry which is preliminary data.</text>
</comment>